<dbReference type="PROSITE" id="PS51186">
    <property type="entry name" value="GNAT"/>
    <property type="match status" value="1"/>
</dbReference>
<name>A0A1H9LR70_9ACTN</name>
<accession>A0A1H9LR70</accession>
<dbReference type="OrthoDB" id="4824241at2"/>
<organism evidence="2 3">
    <name type="scientific">Microlunatus flavus</name>
    <dbReference type="NCBI Taxonomy" id="1036181"/>
    <lineage>
        <taxon>Bacteria</taxon>
        <taxon>Bacillati</taxon>
        <taxon>Actinomycetota</taxon>
        <taxon>Actinomycetes</taxon>
        <taxon>Propionibacteriales</taxon>
        <taxon>Propionibacteriaceae</taxon>
        <taxon>Microlunatus</taxon>
    </lineage>
</organism>
<feature type="domain" description="N-acetyltransferase" evidence="1">
    <location>
        <begin position="108"/>
        <end position="237"/>
    </location>
</feature>
<dbReference type="GO" id="GO:0016747">
    <property type="term" value="F:acyltransferase activity, transferring groups other than amino-acyl groups"/>
    <property type="evidence" value="ECO:0007669"/>
    <property type="project" value="InterPro"/>
</dbReference>
<evidence type="ECO:0000259" key="1">
    <source>
        <dbReference type="PROSITE" id="PS51186"/>
    </source>
</evidence>
<evidence type="ECO:0000313" key="2">
    <source>
        <dbReference type="EMBL" id="SER13916.1"/>
    </source>
</evidence>
<proteinExistence type="predicted"/>
<evidence type="ECO:0000313" key="3">
    <source>
        <dbReference type="Proteomes" id="UP000198504"/>
    </source>
</evidence>
<protein>
    <submittedName>
        <fullName evidence="2">GNAT acetyltransferase</fullName>
    </submittedName>
</protein>
<dbReference type="EMBL" id="FOFA01000009">
    <property type="protein sequence ID" value="SER13916.1"/>
    <property type="molecule type" value="Genomic_DNA"/>
</dbReference>
<dbReference type="STRING" id="1036181.SAMN05421756_10974"/>
<dbReference type="AlphaFoldDB" id="A0A1H9LR70"/>
<dbReference type="Proteomes" id="UP000198504">
    <property type="component" value="Unassembled WGS sequence"/>
</dbReference>
<sequence length="237" mass="25140">MEDGTRAIVELAWARELGLLDDAFTFAEPGERLTRTRTELAMFVSLWEHRVLVGPGWLLERAADVDDLTLGSGPGLLRLAGEGPEGPGSARLLGEAVLAFTDAYADHPGLDAAVVADEEGLLADLQRECPPDDVTEVGLAGMEQRFVLLDDREAPVAGAGYAERQGILAHLGVLTPPALRHEGHGTLVGALALNDALDAGLVAEWRCRETNLASLALGRRLGFEPVGRQTTVLLAPA</sequence>
<dbReference type="Gene3D" id="3.40.630.30">
    <property type="match status" value="1"/>
</dbReference>
<reference evidence="3" key="1">
    <citation type="submission" date="2016-10" db="EMBL/GenBank/DDBJ databases">
        <authorList>
            <person name="Varghese N."/>
            <person name="Submissions S."/>
        </authorList>
    </citation>
    <scope>NUCLEOTIDE SEQUENCE [LARGE SCALE GENOMIC DNA]</scope>
    <source>
        <strain evidence="3">CGMCC 4.6856</strain>
    </source>
</reference>
<gene>
    <name evidence="2" type="ORF">SAMN05421756_10974</name>
</gene>
<keyword evidence="2" id="KW-0808">Transferase</keyword>
<dbReference type="InterPro" id="IPR000182">
    <property type="entry name" value="GNAT_dom"/>
</dbReference>
<dbReference type="InterPro" id="IPR016181">
    <property type="entry name" value="Acyl_CoA_acyltransferase"/>
</dbReference>
<keyword evidence="3" id="KW-1185">Reference proteome</keyword>
<dbReference type="RefSeq" id="WP_091184626.1">
    <property type="nucleotide sequence ID" value="NZ_FOFA01000009.1"/>
</dbReference>
<dbReference type="SUPFAM" id="SSF55729">
    <property type="entry name" value="Acyl-CoA N-acyltransferases (Nat)"/>
    <property type="match status" value="1"/>
</dbReference>